<accession>A0A9P3CFE1</accession>
<protein>
    <submittedName>
        <fullName evidence="3">Uncharacterized protein</fullName>
    </submittedName>
</protein>
<feature type="region of interest" description="Disordered" evidence="2">
    <location>
        <begin position="262"/>
        <end position="292"/>
    </location>
</feature>
<dbReference type="Proteomes" id="UP000825890">
    <property type="component" value="Unassembled WGS sequence"/>
</dbReference>
<gene>
    <name evidence="3" type="ORF">CKM354_000654600</name>
</gene>
<feature type="region of interest" description="Disordered" evidence="2">
    <location>
        <begin position="305"/>
        <end position="362"/>
    </location>
</feature>
<comment type="caution">
    <text evidence="3">The sequence shown here is derived from an EMBL/GenBank/DDBJ whole genome shotgun (WGS) entry which is preliminary data.</text>
</comment>
<evidence type="ECO:0000256" key="2">
    <source>
        <dbReference type="SAM" id="MobiDB-lite"/>
    </source>
</evidence>
<dbReference type="OrthoDB" id="5410764at2759"/>
<sequence length="729" mass="81456">MAPARVSSDESERPAPPLEEIIFSCGVCQATVSDLYPANGDNPHSHSNTDDGMGTKLWIANCVHVFCGRHLEGGGVPFHASDQPPQAICPVCVRASNKHEVRNLYGIRGLTEDKLDPAIPSDYVKCPPVSLDGDDPGVEALRFQYSRMKTYSQEVTKRWKSADRKRRTLESTLHKERKHHRKLQADYETLQKRNEEVERKLQGWEARKDQIRHYMGAVGEMARDIQTMRQELARLGYHVERKTYGLEDIAAPQNVRIAGAAARRVDSSTTLVDEQHRTSSSKRKRADYEAYPDDEQIEQELAQDDHRTMPPPPLPPPQLLPPRASQQSELEATKKHGLTMIRPRVRDLPERARQRKPLPPQHEYEELNTSRYDDRATGSEQVHSLPDLHAMNLNDRAQPRASYNAFYERPREQAVEPAQLPYSQAHAVQSQTEGQVAASIYSPHGSAQYYPAPSERITYRSSAADEQRLGIAYRGSPYVAPSEYSEPVAGAPSQSHPPLQLAARSRRSDFRKPPMQPPIQQNMAQRRPIAAQPGASVLSPFFKSDNMRESESASKPRSISRRAPRPANHDQATNRGTSASHSLMLPPRGNDRRRETRTKGTRSEARYNADPADDIGQRNGVASYCDAPGAPRRGMEYRPSSLWLDRAAPRAPAPPASRVQAHPSQTPRGGRVTLPPSSISQRGWDPQVSQIRGVRGAGPPSSHYHATSSGVPPYSSRGPLYSDRAFSQR</sequence>
<feature type="compositionally biased region" description="Polar residues" evidence="2">
    <location>
        <begin position="570"/>
        <end position="581"/>
    </location>
</feature>
<feature type="compositionally biased region" description="Basic and acidic residues" evidence="2">
    <location>
        <begin position="545"/>
        <end position="554"/>
    </location>
</feature>
<name>A0A9P3CFE1_9PEZI</name>
<evidence type="ECO:0000256" key="1">
    <source>
        <dbReference type="SAM" id="Coils"/>
    </source>
</evidence>
<organism evidence="3 4">
    <name type="scientific">Cercospora kikuchii</name>
    <dbReference type="NCBI Taxonomy" id="84275"/>
    <lineage>
        <taxon>Eukaryota</taxon>
        <taxon>Fungi</taxon>
        <taxon>Dikarya</taxon>
        <taxon>Ascomycota</taxon>
        <taxon>Pezizomycotina</taxon>
        <taxon>Dothideomycetes</taxon>
        <taxon>Dothideomycetidae</taxon>
        <taxon>Mycosphaerellales</taxon>
        <taxon>Mycosphaerellaceae</taxon>
        <taxon>Cercospora</taxon>
    </lineage>
</organism>
<feature type="region of interest" description="Disordered" evidence="2">
    <location>
        <begin position="480"/>
        <end position="519"/>
    </location>
</feature>
<proteinExistence type="predicted"/>
<feature type="coiled-coil region" evidence="1">
    <location>
        <begin position="173"/>
        <end position="214"/>
    </location>
</feature>
<dbReference type="AlphaFoldDB" id="A0A9P3CFE1"/>
<reference evidence="3 4" key="1">
    <citation type="submission" date="2021-01" db="EMBL/GenBank/DDBJ databases">
        <title>Cercospora kikuchii MAFF 305040 whole genome shotgun sequence.</title>
        <authorList>
            <person name="Kashiwa T."/>
            <person name="Suzuki T."/>
        </authorList>
    </citation>
    <scope>NUCLEOTIDE SEQUENCE [LARGE SCALE GENOMIC DNA]</scope>
    <source>
        <strain evidence="3 4">MAFF 305040</strain>
    </source>
</reference>
<evidence type="ECO:0000313" key="4">
    <source>
        <dbReference type="Proteomes" id="UP000825890"/>
    </source>
</evidence>
<keyword evidence="4" id="KW-1185">Reference proteome</keyword>
<keyword evidence="1" id="KW-0175">Coiled coil</keyword>
<dbReference type="GeneID" id="68292121"/>
<dbReference type="EMBL" id="BOLY01000004">
    <property type="protein sequence ID" value="GIZ43314.1"/>
    <property type="molecule type" value="Genomic_DNA"/>
</dbReference>
<feature type="region of interest" description="Disordered" evidence="2">
    <location>
        <begin position="539"/>
        <end position="729"/>
    </location>
</feature>
<dbReference type="RefSeq" id="XP_044657801.1">
    <property type="nucleotide sequence ID" value="XM_044801866.1"/>
</dbReference>
<evidence type="ECO:0000313" key="3">
    <source>
        <dbReference type="EMBL" id="GIZ43314.1"/>
    </source>
</evidence>
<feature type="compositionally biased region" description="Basic and acidic residues" evidence="2">
    <location>
        <begin position="589"/>
        <end position="607"/>
    </location>
</feature>
<feature type="compositionally biased region" description="Pro residues" evidence="2">
    <location>
        <begin position="309"/>
        <end position="320"/>
    </location>
</feature>